<gene>
    <name evidence="3" type="ORF">COX39_02530</name>
</gene>
<evidence type="ECO:0000256" key="1">
    <source>
        <dbReference type="SAM" id="MobiDB-lite"/>
    </source>
</evidence>
<proteinExistence type="predicted"/>
<comment type="caution">
    <text evidence="3">The sequence shown here is derived from an EMBL/GenBank/DDBJ whole genome shotgun (WGS) entry which is preliminary data.</text>
</comment>
<evidence type="ECO:0000313" key="4">
    <source>
        <dbReference type="Proteomes" id="UP000231567"/>
    </source>
</evidence>
<feature type="compositionally biased region" description="Low complexity" evidence="1">
    <location>
        <begin position="72"/>
        <end position="89"/>
    </location>
</feature>
<name>A0A2G9YQJ0_9BACT</name>
<keyword evidence="2" id="KW-0812">Transmembrane</keyword>
<feature type="region of interest" description="Disordered" evidence="1">
    <location>
        <begin position="50"/>
        <end position="121"/>
    </location>
</feature>
<feature type="compositionally biased region" description="Polar residues" evidence="1">
    <location>
        <begin position="50"/>
        <end position="71"/>
    </location>
</feature>
<feature type="transmembrane region" description="Helical" evidence="2">
    <location>
        <begin position="12"/>
        <end position="33"/>
    </location>
</feature>
<evidence type="ECO:0000256" key="2">
    <source>
        <dbReference type="SAM" id="Phobius"/>
    </source>
</evidence>
<keyword evidence="2" id="KW-1133">Transmembrane helix</keyword>
<feature type="compositionally biased region" description="Polar residues" evidence="1">
    <location>
        <begin position="90"/>
        <end position="114"/>
    </location>
</feature>
<reference evidence="3 4" key="1">
    <citation type="submission" date="2017-09" db="EMBL/GenBank/DDBJ databases">
        <title>Depth-based differentiation of microbial function through sediment-hosted aquifers and enrichment of novel symbionts in the deep terrestrial subsurface.</title>
        <authorList>
            <person name="Probst A.J."/>
            <person name="Ladd B."/>
            <person name="Jarett J.K."/>
            <person name="Geller-Mcgrath D.E."/>
            <person name="Sieber C.M."/>
            <person name="Emerson J.B."/>
            <person name="Anantharaman K."/>
            <person name="Thomas B.C."/>
            <person name="Malmstrom R."/>
            <person name="Stieglmeier M."/>
            <person name="Klingl A."/>
            <person name="Woyke T."/>
            <person name="Ryan C.M."/>
            <person name="Banfield J.F."/>
        </authorList>
    </citation>
    <scope>NUCLEOTIDE SEQUENCE [LARGE SCALE GENOMIC DNA]</scope>
    <source>
        <strain evidence="3">CG23_combo_of_CG06-09_8_20_14_all_40_13</strain>
    </source>
</reference>
<organism evidence="3 4">
    <name type="scientific">Candidatus Nealsonbacteria bacterium CG23_combo_of_CG06-09_8_20_14_all_40_13</name>
    <dbReference type="NCBI Taxonomy" id="1974724"/>
    <lineage>
        <taxon>Bacteria</taxon>
        <taxon>Candidatus Nealsoniibacteriota</taxon>
    </lineage>
</organism>
<dbReference type="EMBL" id="PCRM01000035">
    <property type="protein sequence ID" value="PIP21508.1"/>
    <property type="molecule type" value="Genomic_DNA"/>
</dbReference>
<dbReference type="AlphaFoldDB" id="A0A2G9YQJ0"/>
<keyword evidence="2" id="KW-0472">Membrane</keyword>
<protein>
    <submittedName>
        <fullName evidence="3">Uncharacterized protein</fullName>
    </submittedName>
</protein>
<sequence>MFRLRERWKAKVVSFLMSLAILFFVFAIGAMVGKKIFWFQAKPWLVSHPQTSSDNFQSMASTSSTQKSNPGQVQPYQPKPKPQVMVQPKAVSSQPITRSTLPAESFTLPASQPKNLMPDKP</sequence>
<dbReference type="Proteomes" id="UP000231567">
    <property type="component" value="Unassembled WGS sequence"/>
</dbReference>
<evidence type="ECO:0000313" key="3">
    <source>
        <dbReference type="EMBL" id="PIP21508.1"/>
    </source>
</evidence>
<accession>A0A2G9YQJ0</accession>